<sequence length="327" mass="35008">MEADSPVQRRSQDPDRRSGLKPLRRKPKELDSDPTLFQPTGGSGGMVLSSAGPRRDRPGGPEQGSTAPGVTDEPAELLAETPQEERVDAETLRRAQEIAAQLAVARPPRDASARRGLGDITTVPYRGTSADIDMDATVEALVANPVPEPEDIVVRERLRTRRSVVLAIDVSGSMRGERVRTAAATVGALAAELVRDDLAVIAFWSDAALLLPMGEHVEARTLLETLVRIPARGLTNVAFPLELAQQQLSGVSSADSRVLLLSDCVHNAGPDPRTAVGGLPRLDVLLDTSGEQDPDLARDLAQLGRGRLELLRGYRDVAPAVSRLFSP</sequence>
<accession>A0ABT5TZA7</accession>
<organism evidence="3 4">
    <name type="scientific">Georgenia halotolerans</name>
    <dbReference type="NCBI Taxonomy" id="3028317"/>
    <lineage>
        <taxon>Bacteria</taxon>
        <taxon>Bacillati</taxon>
        <taxon>Actinomycetota</taxon>
        <taxon>Actinomycetes</taxon>
        <taxon>Micrococcales</taxon>
        <taxon>Bogoriellaceae</taxon>
        <taxon>Georgenia</taxon>
    </lineage>
</organism>
<dbReference type="InterPro" id="IPR002035">
    <property type="entry name" value="VWF_A"/>
</dbReference>
<dbReference type="SUPFAM" id="SSF53300">
    <property type="entry name" value="vWA-like"/>
    <property type="match status" value="1"/>
</dbReference>
<proteinExistence type="predicted"/>
<name>A0ABT5TZA7_9MICO</name>
<protein>
    <submittedName>
        <fullName evidence="3">VWA domain-containing protein</fullName>
    </submittedName>
</protein>
<evidence type="ECO:0000313" key="3">
    <source>
        <dbReference type="EMBL" id="MDD9207329.1"/>
    </source>
</evidence>
<dbReference type="PROSITE" id="PS50234">
    <property type="entry name" value="VWFA"/>
    <property type="match status" value="1"/>
</dbReference>
<dbReference type="Pfam" id="PF13519">
    <property type="entry name" value="VWA_2"/>
    <property type="match status" value="1"/>
</dbReference>
<reference evidence="3" key="1">
    <citation type="submission" date="2023-02" db="EMBL/GenBank/DDBJ databases">
        <title>Georgenia sp.10Sc9-8, isolated from a soil sample collected from the Taklamakan desert.</title>
        <authorList>
            <person name="Liu S."/>
        </authorList>
    </citation>
    <scope>NUCLEOTIDE SEQUENCE</scope>
    <source>
        <strain evidence="3">10Sc9-8</strain>
    </source>
</reference>
<evidence type="ECO:0000259" key="2">
    <source>
        <dbReference type="PROSITE" id="PS50234"/>
    </source>
</evidence>
<gene>
    <name evidence="3" type="ORF">PU560_12755</name>
</gene>
<dbReference type="InterPro" id="IPR036465">
    <property type="entry name" value="vWFA_dom_sf"/>
</dbReference>
<dbReference type="EMBL" id="JARACI010001085">
    <property type="protein sequence ID" value="MDD9207329.1"/>
    <property type="molecule type" value="Genomic_DNA"/>
</dbReference>
<evidence type="ECO:0000313" key="4">
    <source>
        <dbReference type="Proteomes" id="UP001165561"/>
    </source>
</evidence>
<feature type="region of interest" description="Disordered" evidence="1">
    <location>
        <begin position="1"/>
        <end position="75"/>
    </location>
</feature>
<dbReference type="SMART" id="SM00327">
    <property type="entry name" value="VWA"/>
    <property type="match status" value="1"/>
</dbReference>
<feature type="domain" description="VWFA" evidence="2">
    <location>
        <begin position="163"/>
        <end position="311"/>
    </location>
</feature>
<dbReference type="Gene3D" id="3.40.50.410">
    <property type="entry name" value="von Willebrand factor, type A domain"/>
    <property type="match status" value="1"/>
</dbReference>
<comment type="caution">
    <text evidence="3">The sequence shown here is derived from an EMBL/GenBank/DDBJ whole genome shotgun (WGS) entry which is preliminary data.</text>
</comment>
<evidence type="ECO:0000256" key="1">
    <source>
        <dbReference type="SAM" id="MobiDB-lite"/>
    </source>
</evidence>
<keyword evidence="4" id="KW-1185">Reference proteome</keyword>
<dbReference type="Proteomes" id="UP001165561">
    <property type="component" value="Unassembled WGS sequence"/>
</dbReference>